<dbReference type="InParanoid" id="A0A1Q6DT38"/>
<dbReference type="Proteomes" id="UP000185744">
    <property type="component" value="Unassembled WGS sequence"/>
</dbReference>
<feature type="transmembrane region" description="Helical" evidence="6">
    <location>
        <begin position="154"/>
        <end position="175"/>
    </location>
</feature>
<name>A0A1Q6DT38_METT1</name>
<dbReference type="Pfam" id="PF03706">
    <property type="entry name" value="LPG_synthase_TM"/>
    <property type="match status" value="1"/>
</dbReference>
<dbReference type="GO" id="GO:0005886">
    <property type="term" value="C:plasma membrane"/>
    <property type="evidence" value="ECO:0007669"/>
    <property type="project" value="UniProtKB-SubCell"/>
</dbReference>
<evidence type="ECO:0000313" key="8">
    <source>
        <dbReference type="Proteomes" id="UP000185744"/>
    </source>
</evidence>
<feature type="transmembrane region" description="Helical" evidence="6">
    <location>
        <begin position="7"/>
        <end position="25"/>
    </location>
</feature>
<comment type="caution">
    <text evidence="7">The sequence shown here is derived from an EMBL/GenBank/DDBJ whole genome shotgun (WGS) entry which is preliminary data.</text>
</comment>
<evidence type="ECO:0000256" key="2">
    <source>
        <dbReference type="ARBA" id="ARBA00022475"/>
    </source>
</evidence>
<evidence type="ECO:0000313" key="7">
    <source>
        <dbReference type="EMBL" id="OKY77526.1"/>
    </source>
</evidence>
<feature type="transmembrane region" description="Helical" evidence="6">
    <location>
        <begin position="224"/>
        <end position="246"/>
    </location>
</feature>
<feature type="transmembrane region" description="Helical" evidence="6">
    <location>
        <begin position="124"/>
        <end position="142"/>
    </location>
</feature>
<feature type="transmembrane region" description="Helical" evidence="6">
    <location>
        <begin position="253"/>
        <end position="271"/>
    </location>
</feature>
<accession>A0A1Q6DT38</accession>
<dbReference type="InterPro" id="IPR022791">
    <property type="entry name" value="L-PG_synthase/AglD"/>
</dbReference>
<feature type="transmembrane region" description="Helical" evidence="6">
    <location>
        <begin position="283"/>
        <end position="305"/>
    </location>
</feature>
<keyword evidence="3 6" id="KW-0812">Transmembrane</keyword>
<evidence type="ECO:0000256" key="3">
    <source>
        <dbReference type="ARBA" id="ARBA00022692"/>
    </source>
</evidence>
<evidence type="ECO:0000256" key="6">
    <source>
        <dbReference type="SAM" id="Phobius"/>
    </source>
</evidence>
<feature type="transmembrane region" description="Helical" evidence="6">
    <location>
        <begin position="40"/>
        <end position="59"/>
    </location>
</feature>
<organism evidence="7 8">
    <name type="scientific">Methanohalarchaeum thermophilum</name>
    <dbReference type="NCBI Taxonomy" id="1903181"/>
    <lineage>
        <taxon>Archaea</taxon>
        <taxon>Methanobacteriati</taxon>
        <taxon>Methanobacteriota</taxon>
        <taxon>Methanonatronarchaeia</taxon>
        <taxon>Methanonatronarchaeales</taxon>
        <taxon>Methanonatronarchaeaceae</taxon>
        <taxon>Candidatus Methanohalarchaeum</taxon>
    </lineage>
</organism>
<keyword evidence="4 6" id="KW-1133">Transmembrane helix</keyword>
<keyword evidence="2" id="KW-1003">Cell membrane</keyword>
<dbReference type="PANTHER" id="PTHR37693:SF1">
    <property type="entry name" value="INTEGRAL MEMBRANE PROTEIN"/>
    <property type="match status" value="1"/>
</dbReference>
<keyword evidence="8" id="KW-1185">Reference proteome</keyword>
<gene>
    <name evidence="7" type="ORF">BTN85_2177</name>
</gene>
<keyword evidence="5 6" id="KW-0472">Membrane</keyword>
<protein>
    <submittedName>
        <fullName evidence="7">Flippase AglD2</fullName>
    </submittedName>
</protein>
<sequence>MRKSTKYLLFSLSISFLTIGALIYSSTKQGLWRALYQVKLSYVFVAVLLHVSGWFFWAIRTQILSRTIGLDLSFRRVFEVILSSNFVACLTPAFIGGEASRIYFLRDSEDGSMGKSSAIVFGERFLDLIFLVFVGGLSLAFISRELFHIPRIELLFLVLGLAVTLIISIVLVILYSPEHVKKLFRWIGAPLDGFRPGSVESINHQVDSFQEGIMIYLKRGKGELITAFGFTVILWTLEFSIPFVIIEGVGGEILFLEAWSSYPLVLGVMMIPLTPGSSGVAEIGFTAVYSTIAEIPSIGIVVLLWRFSTYYMNLSVGGFLSSVYLKNLDAVERKIEST</sequence>
<proteinExistence type="predicted"/>
<reference evidence="7" key="1">
    <citation type="submission" date="2016-12" db="EMBL/GenBank/DDBJ databases">
        <title>Discovery of methanogenic haloarchaea.</title>
        <authorList>
            <person name="Sorokin D.Y."/>
            <person name="Makarova K.S."/>
            <person name="Abbas B."/>
            <person name="Ferrer M."/>
            <person name="Golyshin P.N."/>
        </authorList>
    </citation>
    <scope>NUCLEOTIDE SEQUENCE [LARGE SCALE GENOMIC DNA]</scope>
    <source>
        <strain evidence="7">HMET1</strain>
    </source>
</reference>
<evidence type="ECO:0000256" key="4">
    <source>
        <dbReference type="ARBA" id="ARBA00022989"/>
    </source>
</evidence>
<evidence type="ECO:0000256" key="1">
    <source>
        <dbReference type="ARBA" id="ARBA00004651"/>
    </source>
</evidence>
<dbReference type="NCBIfam" id="TIGR00374">
    <property type="entry name" value="flippase-like domain"/>
    <property type="match status" value="1"/>
</dbReference>
<comment type="subcellular location">
    <subcellularLocation>
        <location evidence="1">Cell membrane</location>
        <topology evidence="1">Multi-pass membrane protein</topology>
    </subcellularLocation>
</comment>
<feature type="transmembrane region" description="Helical" evidence="6">
    <location>
        <begin position="80"/>
        <end position="104"/>
    </location>
</feature>
<evidence type="ECO:0000256" key="5">
    <source>
        <dbReference type="ARBA" id="ARBA00023136"/>
    </source>
</evidence>
<dbReference type="PANTHER" id="PTHR37693">
    <property type="entry name" value="PHOSPHATIDYLGLYCEROL LYSYLTRANSFERASE"/>
    <property type="match status" value="1"/>
</dbReference>
<dbReference type="AlphaFoldDB" id="A0A1Q6DT38"/>
<dbReference type="EMBL" id="MSDW01000002">
    <property type="protein sequence ID" value="OKY77526.1"/>
    <property type="molecule type" value="Genomic_DNA"/>
</dbReference>